<evidence type="ECO:0000313" key="6">
    <source>
        <dbReference type="Proteomes" id="UP000321249"/>
    </source>
</evidence>
<protein>
    <submittedName>
        <fullName evidence="5">Alpha/beta fold hydrolase</fullName>
    </submittedName>
</protein>
<reference evidence="5 6" key="1">
    <citation type="journal article" date="2015" name="J. Microbiol.">
        <title>Sphingosinicella ginsenosidimutans sp. nov., with ginsenoside converting activity.</title>
        <authorList>
            <person name="Kim J.K."/>
            <person name="Kang M.S."/>
            <person name="Park S.C."/>
            <person name="Kim K.M."/>
            <person name="Choi K."/>
            <person name="Yoon M.H."/>
            <person name="Im W.T."/>
        </authorList>
    </citation>
    <scope>NUCLEOTIDE SEQUENCE [LARGE SCALE GENOMIC DNA]</scope>
    <source>
        <strain evidence="5 6">BS-11</strain>
    </source>
</reference>
<accession>A0A5C6TQY0</accession>
<dbReference type="InterPro" id="IPR029058">
    <property type="entry name" value="AB_hydrolase_fold"/>
</dbReference>
<evidence type="ECO:0000313" key="5">
    <source>
        <dbReference type="EMBL" id="TXC62753.1"/>
    </source>
</evidence>
<dbReference type="Proteomes" id="UP000321249">
    <property type="component" value="Unassembled WGS sequence"/>
</dbReference>
<dbReference type="InterPro" id="IPR000073">
    <property type="entry name" value="AB_hydrolase_1"/>
</dbReference>
<dbReference type="Pfam" id="PF00561">
    <property type="entry name" value="Abhydrolase_1"/>
    <property type="match status" value="1"/>
</dbReference>
<feature type="signal peptide" evidence="3">
    <location>
        <begin position="1"/>
        <end position="18"/>
    </location>
</feature>
<dbReference type="GO" id="GO:0004414">
    <property type="term" value="F:homoserine O-acetyltransferase activity"/>
    <property type="evidence" value="ECO:0007669"/>
    <property type="project" value="TreeGrafter"/>
</dbReference>
<dbReference type="Gene3D" id="3.40.50.1820">
    <property type="entry name" value="alpha/beta hydrolase"/>
    <property type="match status" value="1"/>
</dbReference>
<feature type="chain" id="PRO_5022683766" evidence="3">
    <location>
        <begin position="19"/>
        <end position="361"/>
    </location>
</feature>
<feature type="active site" evidence="2">
    <location>
        <position position="300"/>
    </location>
</feature>
<evidence type="ECO:0000256" key="3">
    <source>
        <dbReference type="SAM" id="SignalP"/>
    </source>
</evidence>
<dbReference type="GO" id="GO:0009086">
    <property type="term" value="P:methionine biosynthetic process"/>
    <property type="evidence" value="ECO:0007669"/>
    <property type="project" value="TreeGrafter"/>
</dbReference>
<evidence type="ECO:0000259" key="4">
    <source>
        <dbReference type="Pfam" id="PF00561"/>
    </source>
</evidence>
<feature type="active site" description="Nucleophile" evidence="2">
    <location>
        <position position="158"/>
    </location>
</feature>
<comment type="caution">
    <text evidence="5">The sequence shown here is derived from an EMBL/GenBank/DDBJ whole genome shotgun (WGS) entry which is preliminary data.</text>
</comment>
<dbReference type="RefSeq" id="WP_147042141.1">
    <property type="nucleotide sequence ID" value="NZ_BAABIR010000002.1"/>
</dbReference>
<dbReference type="InterPro" id="IPR008220">
    <property type="entry name" value="HAT_MetX-like"/>
</dbReference>
<dbReference type="OrthoDB" id="8680283at2"/>
<evidence type="ECO:0000256" key="2">
    <source>
        <dbReference type="PIRSR" id="PIRSR000443-1"/>
    </source>
</evidence>
<keyword evidence="3" id="KW-0732">Signal</keyword>
<dbReference type="SUPFAM" id="SSF53474">
    <property type="entry name" value="alpha/beta-Hydrolases"/>
    <property type="match status" value="1"/>
</dbReference>
<name>A0A5C6TQY0_9SPHN</name>
<organism evidence="5 6">
    <name type="scientific">Allosphingosinicella ginsenosidimutans</name>
    <dbReference type="NCBI Taxonomy" id="1176539"/>
    <lineage>
        <taxon>Bacteria</taxon>
        <taxon>Pseudomonadati</taxon>
        <taxon>Pseudomonadota</taxon>
        <taxon>Alphaproteobacteria</taxon>
        <taxon>Sphingomonadales</taxon>
        <taxon>Sphingomonadaceae</taxon>
        <taxon>Allosphingosinicella</taxon>
    </lineage>
</organism>
<gene>
    <name evidence="5" type="ORF">FRZ32_03185</name>
</gene>
<feature type="active site" evidence="2">
    <location>
        <position position="334"/>
    </location>
</feature>
<evidence type="ECO:0000256" key="1">
    <source>
        <dbReference type="ARBA" id="ARBA00022679"/>
    </source>
</evidence>
<dbReference type="GO" id="GO:0009092">
    <property type="term" value="P:homoserine metabolic process"/>
    <property type="evidence" value="ECO:0007669"/>
    <property type="project" value="TreeGrafter"/>
</dbReference>
<feature type="domain" description="AB hydrolase-1" evidence="4">
    <location>
        <begin position="67"/>
        <end position="325"/>
    </location>
</feature>
<dbReference type="GO" id="GO:0016787">
    <property type="term" value="F:hydrolase activity"/>
    <property type="evidence" value="ECO:0007669"/>
    <property type="project" value="UniProtKB-KW"/>
</dbReference>
<dbReference type="PANTHER" id="PTHR32268:SF11">
    <property type="entry name" value="HOMOSERINE O-ACETYLTRANSFERASE"/>
    <property type="match status" value="1"/>
</dbReference>
<dbReference type="PIRSF" id="PIRSF000443">
    <property type="entry name" value="Homoser_Ac_trans"/>
    <property type="match status" value="1"/>
</dbReference>
<proteinExistence type="predicted"/>
<keyword evidence="1" id="KW-0808">Transferase</keyword>
<dbReference type="EMBL" id="VOQQ01000001">
    <property type="protein sequence ID" value="TXC62753.1"/>
    <property type="molecule type" value="Genomic_DNA"/>
</dbReference>
<sequence>MRWLVLLFLACLAAPAVAQTDYAGQLQGGDVVLRGFRFGSGAVLPQLRIHYWTLGAPHRDGQGRIDNAVMILHGTGGTGRQFLAPQFADELFGPGQPLDIRHYYIILPDNIGHGLSSKPSDGMRMRFPAYDYDDMVEAQRQMLAALHVGQLRLAMGTSMGCMHIFVWAEAHPDFARAAMPMACLPVQLAGHNRMWREAAIQGIRHDPAWQGGDYRTEPLAGLRTAATVLQIAGMAPLWLQREYPTRDAANAYIDQRIDQAVTQLDANDLIYQLDASRNYDPSPRLEAIRVPMTWVNSADDFINPPGYGIAERAAGRMPTARYVLVPASADTHGHGTHTWARFWKDQLVDLLRRTERPGDGS</sequence>
<dbReference type="NCBIfam" id="NF005071">
    <property type="entry name" value="PRK06489.1"/>
    <property type="match status" value="1"/>
</dbReference>
<keyword evidence="6" id="KW-1185">Reference proteome</keyword>
<dbReference type="PANTHER" id="PTHR32268">
    <property type="entry name" value="HOMOSERINE O-ACETYLTRANSFERASE"/>
    <property type="match status" value="1"/>
</dbReference>
<dbReference type="AlphaFoldDB" id="A0A5C6TQY0"/>
<keyword evidence="5" id="KW-0378">Hydrolase</keyword>